<feature type="compositionally biased region" description="Basic and acidic residues" evidence="1">
    <location>
        <begin position="314"/>
        <end position="327"/>
    </location>
</feature>
<name>A0A6I4M4U1_9ACTN</name>
<feature type="region of interest" description="Disordered" evidence="1">
    <location>
        <begin position="314"/>
        <end position="420"/>
    </location>
</feature>
<feature type="transmembrane region" description="Helical" evidence="2">
    <location>
        <begin position="287"/>
        <end position="308"/>
    </location>
</feature>
<dbReference type="EMBL" id="WBMS02000001">
    <property type="protein sequence ID" value="MVZ98870.1"/>
    <property type="molecule type" value="Genomic_DNA"/>
</dbReference>
<accession>A0A6I4M4U1</accession>
<evidence type="ECO:0000256" key="2">
    <source>
        <dbReference type="SAM" id="Phobius"/>
    </source>
</evidence>
<keyword evidence="2" id="KW-0472">Membrane</keyword>
<comment type="caution">
    <text evidence="3">The sequence shown here is derived from an EMBL/GenBank/DDBJ whole genome shotgun (WGS) entry which is preliminary data.</text>
</comment>
<evidence type="ECO:0000256" key="1">
    <source>
        <dbReference type="SAM" id="MobiDB-lite"/>
    </source>
</evidence>
<keyword evidence="4" id="KW-1185">Reference proteome</keyword>
<reference evidence="3" key="1">
    <citation type="submission" date="2019-12" db="EMBL/GenBank/DDBJ databases">
        <title>Actinomadura physcomitrii sp. nov., a novel actinomycete isolated from moss [Physcomitrium sphaericum (Ludw) Fuernr].</title>
        <authorList>
            <person name="Zhuang X."/>
        </authorList>
    </citation>
    <scope>NUCLEOTIDE SEQUENCE [LARGE SCALE GENOMIC DNA]</scope>
    <source>
        <strain evidence="3">LD22</strain>
    </source>
</reference>
<keyword evidence="2" id="KW-0812">Transmembrane</keyword>
<organism evidence="3 4">
    <name type="scientific">Actinomadura physcomitrii</name>
    <dbReference type="NCBI Taxonomy" id="2650748"/>
    <lineage>
        <taxon>Bacteria</taxon>
        <taxon>Bacillati</taxon>
        <taxon>Actinomycetota</taxon>
        <taxon>Actinomycetes</taxon>
        <taxon>Streptosporangiales</taxon>
        <taxon>Thermomonosporaceae</taxon>
        <taxon>Actinomadura</taxon>
    </lineage>
</organism>
<dbReference type="Proteomes" id="UP000462055">
    <property type="component" value="Unassembled WGS sequence"/>
</dbReference>
<keyword evidence="2" id="KW-1133">Transmembrane helix</keyword>
<dbReference type="AlphaFoldDB" id="A0A6I4M4U1"/>
<dbReference type="InterPro" id="IPR021424">
    <property type="entry name" value="PorA"/>
</dbReference>
<protein>
    <submittedName>
        <fullName evidence="3">DUF3068 domain-containing protein</fullName>
    </submittedName>
</protein>
<gene>
    <name evidence="3" type="ORF">F8568_000415</name>
</gene>
<proteinExistence type="predicted"/>
<evidence type="ECO:0000313" key="3">
    <source>
        <dbReference type="EMBL" id="MVZ98870.1"/>
    </source>
</evidence>
<dbReference type="Pfam" id="PF11271">
    <property type="entry name" value="PorA"/>
    <property type="match status" value="1"/>
</dbReference>
<evidence type="ECO:0000313" key="4">
    <source>
        <dbReference type="Proteomes" id="UP000462055"/>
    </source>
</evidence>
<feature type="compositionally biased region" description="Low complexity" evidence="1">
    <location>
        <begin position="365"/>
        <end position="388"/>
    </location>
</feature>
<feature type="compositionally biased region" description="Low complexity" evidence="1">
    <location>
        <begin position="342"/>
        <end position="352"/>
    </location>
</feature>
<feature type="compositionally biased region" description="Pro residues" evidence="1">
    <location>
        <begin position="353"/>
        <end position="364"/>
    </location>
</feature>
<dbReference type="RefSeq" id="WP_151589990.1">
    <property type="nucleotide sequence ID" value="NZ_WBMS02000001.1"/>
</dbReference>
<sequence>MRRPVVGLILIGLGAFFLALAPMVRFYVADQVVQAPLNRYQVTRLESPNSTYFDQSDLKLKNGVTLRANNTIRGDVRANGGNNKIAVWDSTTDIYDQAKPDTPVQIQKFRIAFDRRTGVLVNCCGANVEGDSTVRMSGYGLLFPIGDVQKRDYPFFDMTTKQQAPMRFGAVERVHGLATYRFTQQIPLTKTASLDTKMPASMLGLPADKGDQKVDRYTEAYNTMWVDPRTGIPVKQRENIRSWVQTPDGKGKMLVAQADLITLDKDQRGLVSMSDKTALQIDLVRSYVPAAAVFLGLVMLLAGGLLGLMRDRTPPPVEAPRRPDGKFGDAVPAAPPAGPGAPGASATSGAPAPGAPAPGAPGAPAPGSAAAPPGSFAARAAARPAGAADSPVVPPSEGAKPQPRRAPSDGRQRRLPSRRR</sequence>